<feature type="transmembrane region" description="Helical" evidence="7">
    <location>
        <begin position="210"/>
        <end position="231"/>
    </location>
</feature>
<organism evidence="8">
    <name type="scientific">Eremomyces bilateralis CBS 781.70</name>
    <dbReference type="NCBI Taxonomy" id="1392243"/>
    <lineage>
        <taxon>Eukaryota</taxon>
        <taxon>Fungi</taxon>
        <taxon>Dikarya</taxon>
        <taxon>Ascomycota</taxon>
        <taxon>Pezizomycotina</taxon>
        <taxon>Dothideomycetes</taxon>
        <taxon>Dothideomycetes incertae sedis</taxon>
        <taxon>Eremomycetales</taxon>
        <taxon>Eremomycetaceae</taxon>
        <taxon>Eremomyces</taxon>
    </lineage>
</organism>
<accession>A0A6G1GDI3</accession>
<dbReference type="GO" id="GO:0005886">
    <property type="term" value="C:plasma membrane"/>
    <property type="evidence" value="ECO:0007669"/>
    <property type="project" value="TreeGrafter"/>
</dbReference>
<feature type="region of interest" description="Disordered" evidence="6">
    <location>
        <begin position="496"/>
        <end position="548"/>
    </location>
</feature>
<proteinExistence type="inferred from homology"/>
<reference evidence="8 10" key="1">
    <citation type="submission" date="2020-01" db="EMBL/GenBank/DDBJ databases">
        <authorList>
            <consortium name="DOE Joint Genome Institute"/>
            <person name="Haridas S."/>
            <person name="Albert R."/>
            <person name="Binder M."/>
            <person name="Bloem J."/>
            <person name="Labutti K."/>
            <person name="Salamov A."/>
            <person name="Andreopoulos B."/>
            <person name="Baker S.E."/>
            <person name="Barry K."/>
            <person name="Bills G."/>
            <person name="Bluhm B.H."/>
            <person name="Cannon C."/>
            <person name="Castanera R."/>
            <person name="Culley D.E."/>
            <person name="Daum C."/>
            <person name="Ezra D."/>
            <person name="Gonzalez J.B."/>
            <person name="Henrissat B."/>
            <person name="Kuo A."/>
            <person name="Liang C."/>
            <person name="Lipzen A."/>
            <person name="Lutzoni F."/>
            <person name="Magnuson J."/>
            <person name="Mondo S."/>
            <person name="Nolan M."/>
            <person name="Ohm R."/>
            <person name="Pangilinan J."/>
            <person name="Park H.-J."/>
            <person name="Ramirez L."/>
            <person name="Alfaro M."/>
            <person name="Sun H."/>
            <person name="Tritt A."/>
            <person name="Yoshinaga Y."/>
            <person name="Zwiers L.-H."/>
            <person name="Turgeon B.G."/>
            <person name="Goodwin S.B."/>
            <person name="Spatafora J.W."/>
            <person name="Crous P.W."/>
            <person name="Grigoriev I.V."/>
        </authorList>
    </citation>
    <scope>NUCLEOTIDE SEQUENCE</scope>
    <source>
        <strain evidence="8 10">CBS 781.70</strain>
    </source>
</reference>
<dbReference type="GO" id="GO:0071467">
    <property type="term" value="P:cellular response to pH"/>
    <property type="evidence" value="ECO:0007669"/>
    <property type="project" value="TreeGrafter"/>
</dbReference>
<gene>
    <name evidence="8 10" type="ORF">P152DRAFT_471315</name>
</gene>
<feature type="compositionally biased region" description="Polar residues" evidence="6">
    <location>
        <begin position="461"/>
        <end position="480"/>
    </location>
</feature>
<feature type="region of interest" description="Disordered" evidence="6">
    <location>
        <begin position="637"/>
        <end position="795"/>
    </location>
</feature>
<keyword evidence="3 7" id="KW-1133">Transmembrane helix</keyword>
<reference evidence="10" key="3">
    <citation type="submission" date="2025-04" db="UniProtKB">
        <authorList>
            <consortium name="RefSeq"/>
        </authorList>
    </citation>
    <scope>IDENTIFICATION</scope>
    <source>
        <strain evidence="10">CBS 781.70</strain>
    </source>
</reference>
<evidence type="ECO:0000256" key="2">
    <source>
        <dbReference type="ARBA" id="ARBA00022692"/>
    </source>
</evidence>
<feature type="region of interest" description="Disordered" evidence="6">
    <location>
        <begin position="373"/>
        <end position="403"/>
    </location>
</feature>
<evidence type="ECO:0000256" key="7">
    <source>
        <dbReference type="SAM" id="Phobius"/>
    </source>
</evidence>
<evidence type="ECO:0000256" key="4">
    <source>
        <dbReference type="ARBA" id="ARBA00023136"/>
    </source>
</evidence>
<feature type="transmembrane region" description="Helical" evidence="7">
    <location>
        <begin position="282"/>
        <end position="304"/>
    </location>
</feature>
<protein>
    <submittedName>
        <fullName evidence="8 10">PalH-domain-containing protein</fullName>
    </submittedName>
</protein>
<dbReference type="Pfam" id="PF08733">
    <property type="entry name" value="PalH"/>
    <property type="match status" value="1"/>
</dbReference>
<dbReference type="AlphaFoldDB" id="A0A6G1GDI3"/>
<keyword evidence="9" id="KW-1185">Reference proteome</keyword>
<evidence type="ECO:0000313" key="10">
    <source>
        <dbReference type="RefSeq" id="XP_033537582.1"/>
    </source>
</evidence>
<dbReference type="GeneID" id="54421621"/>
<dbReference type="InterPro" id="IPR014844">
    <property type="entry name" value="PalH"/>
</dbReference>
<keyword evidence="2 7" id="KW-0812">Transmembrane</keyword>
<evidence type="ECO:0000256" key="5">
    <source>
        <dbReference type="ARBA" id="ARBA00038109"/>
    </source>
</evidence>
<dbReference type="PANTHER" id="PTHR35779">
    <property type="entry name" value="PH-RESPONSE REGULATOR PROTEIN PALH/RIM21"/>
    <property type="match status" value="1"/>
</dbReference>
<evidence type="ECO:0000313" key="9">
    <source>
        <dbReference type="Proteomes" id="UP000504638"/>
    </source>
</evidence>
<name>A0A6G1GDI3_9PEZI</name>
<sequence length="795" mass="86741">MSDGSNDISCTPIPILVDGLIVLNPTSTITIPAGVLFTPDCTSSPIVDPNSVAVSGISNAREPFHASVIPQTYATAAATVIAWMLVVMLLITPRTFFANGATPFTGLLGRRGMISGATGGASVIGVGSRPWLQKVAALTVAVSLSIATADTFKVASRQYDTGFMDAAALRDQVVDSTEIKVSRVVSDIFLWLAQVQTLIRLFPRHKEKVLIKWIGFALILLDGTFSCLNTFMGNPVGRPRRFVDAIPALTYLFQLALSMLYAAWVIYYSITKRRYAFYHSMMWNISVVALLSIVAILTPVVFFITDISDATVAGWGDYFRWVGAAAASVIVWEWVERIEALEREDKKDGILGREVFDGDEMLDVTASEEINWPQNRYERAESKKKNGGNGGSRMASSTGASRNRFGQWNELSHRFRRPSFWPHISPPANSSSEDATQITPPKESYNPAVPARTRVPRTDQTETLPPQTSASPVSRSDATSAASTVYAVRYHTISPLDRHRPLNPSRPPVHPSTSQSFPDPEEGDLEKAHVEPQEGVDQSPHRPQNRSGWQIVTEAFRRKRNLPPAEIATGQVIDPIQLSKEIPAPRLAVPSHNYSVWDVKGRLGAFAAEQGEKLRDRRDRRQDNMLLPVMIIPVQPKGSRAWSPETIQPPLPTTESGNPNGPSPADAVEHGSQTPAIPIHPSTPPLPTTDSLHHEPLPSSGNTNPRHTPNILNGTPAMPSSPSPPNSAYNQEQRSLSPMHLTSPHPLPSTVGLPHPQPSTLQSVDEEGEYETLSRVPQLQTGAPGGGRGDRVQDS</sequence>
<evidence type="ECO:0000313" key="8">
    <source>
        <dbReference type="EMBL" id="KAF1815951.1"/>
    </source>
</evidence>
<dbReference type="EMBL" id="ML975151">
    <property type="protein sequence ID" value="KAF1815951.1"/>
    <property type="molecule type" value="Genomic_DNA"/>
</dbReference>
<feature type="compositionally biased region" description="Polar residues" evidence="6">
    <location>
        <begin position="427"/>
        <end position="439"/>
    </location>
</feature>
<feature type="region of interest" description="Disordered" evidence="6">
    <location>
        <begin position="422"/>
        <end position="480"/>
    </location>
</feature>
<dbReference type="OrthoDB" id="5393256at2759"/>
<keyword evidence="4 7" id="KW-0472">Membrane</keyword>
<evidence type="ECO:0000256" key="1">
    <source>
        <dbReference type="ARBA" id="ARBA00004141"/>
    </source>
</evidence>
<dbReference type="RefSeq" id="XP_033537582.1">
    <property type="nucleotide sequence ID" value="XM_033681051.1"/>
</dbReference>
<comment type="subcellular location">
    <subcellularLocation>
        <location evidence="1">Membrane</location>
        <topology evidence="1">Multi-pass membrane protein</topology>
    </subcellularLocation>
</comment>
<dbReference type="Proteomes" id="UP000504638">
    <property type="component" value="Unplaced"/>
</dbReference>
<evidence type="ECO:0000256" key="3">
    <source>
        <dbReference type="ARBA" id="ARBA00022989"/>
    </source>
</evidence>
<comment type="similarity">
    <text evidence="5">Belongs to the palH/RIM21 family.</text>
</comment>
<reference evidence="10" key="2">
    <citation type="submission" date="2020-04" db="EMBL/GenBank/DDBJ databases">
        <authorList>
            <consortium name="NCBI Genome Project"/>
        </authorList>
    </citation>
    <scope>NUCLEOTIDE SEQUENCE</scope>
    <source>
        <strain evidence="10">CBS 781.70</strain>
    </source>
</reference>
<feature type="compositionally biased region" description="Polar residues" evidence="6">
    <location>
        <begin position="699"/>
        <end position="713"/>
    </location>
</feature>
<feature type="transmembrane region" description="Helical" evidence="7">
    <location>
        <begin position="251"/>
        <end position="270"/>
    </location>
</feature>
<dbReference type="PANTHER" id="PTHR35779:SF1">
    <property type="entry name" value="PH-RESPONSE REGULATOR PROTEIN PALH_RIM21"/>
    <property type="match status" value="1"/>
</dbReference>
<evidence type="ECO:0000256" key="6">
    <source>
        <dbReference type="SAM" id="MobiDB-lite"/>
    </source>
</evidence>
<feature type="compositionally biased region" description="Polar residues" evidence="6">
    <location>
        <begin position="394"/>
        <end position="403"/>
    </location>
</feature>
<feature type="transmembrane region" description="Helical" evidence="7">
    <location>
        <begin position="73"/>
        <end position="91"/>
    </location>
</feature>